<keyword evidence="1" id="KW-0175">Coiled coil</keyword>
<organism evidence="4">
    <name type="scientific">Fagus sylvatica</name>
    <name type="common">Beechnut</name>
    <dbReference type="NCBI Taxonomy" id="28930"/>
    <lineage>
        <taxon>Eukaryota</taxon>
        <taxon>Viridiplantae</taxon>
        <taxon>Streptophyta</taxon>
        <taxon>Embryophyta</taxon>
        <taxon>Tracheophyta</taxon>
        <taxon>Spermatophyta</taxon>
        <taxon>Magnoliopsida</taxon>
        <taxon>eudicotyledons</taxon>
        <taxon>Gunneridae</taxon>
        <taxon>Pentapetalae</taxon>
        <taxon>rosids</taxon>
        <taxon>fabids</taxon>
        <taxon>Fagales</taxon>
        <taxon>Fagaceae</taxon>
        <taxon>Fagus</taxon>
    </lineage>
</organism>
<dbReference type="PANTHER" id="PTHR31170">
    <property type="entry name" value="BNAC04G53230D PROTEIN"/>
    <property type="match status" value="1"/>
</dbReference>
<gene>
    <name evidence="4" type="ORF">FSB_LOCUS14317</name>
</gene>
<evidence type="ECO:0000259" key="3">
    <source>
        <dbReference type="Pfam" id="PF07727"/>
    </source>
</evidence>
<feature type="region of interest" description="Disordered" evidence="2">
    <location>
        <begin position="373"/>
        <end position="407"/>
    </location>
</feature>
<protein>
    <recommendedName>
        <fullName evidence="3">Reverse transcriptase Ty1/copia-type domain-containing protein</fullName>
    </recommendedName>
</protein>
<dbReference type="Pfam" id="PF03140">
    <property type="entry name" value="DUF247"/>
    <property type="match status" value="1"/>
</dbReference>
<evidence type="ECO:0000256" key="1">
    <source>
        <dbReference type="SAM" id="Coils"/>
    </source>
</evidence>
<dbReference type="SUPFAM" id="SSF56672">
    <property type="entry name" value="DNA/RNA polymerases"/>
    <property type="match status" value="1"/>
</dbReference>
<name>A0A2N9FH61_FAGSY</name>
<dbReference type="Pfam" id="PF07727">
    <property type="entry name" value="RVT_2"/>
    <property type="match status" value="1"/>
</dbReference>
<proteinExistence type="predicted"/>
<dbReference type="InterPro" id="IPR013103">
    <property type="entry name" value="RVT_2"/>
</dbReference>
<dbReference type="CDD" id="cd09272">
    <property type="entry name" value="RNase_HI_RT_Ty1"/>
    <property type="match status" value="1"/>
</dbReference>
<dbReference type="EMBL" id="OIVN01000849">
    <property type="protein sequence ID" value="SPC86435.1"/>
    <property type="molecule type" value="Genomic_DNA"/>
</dbReference>
<dbReference type="InterPro" id="IPR043502">
    <property type="entry name" value="DNA/RNA_pol_sf"/>
</dbReference>
<dbReference type="PANTHER" id="PTHR31170:SF9">
    <property type="entry name" value="PROTEIN, PUTATIVE (DUF247)-RELATED"/>
    <property type="match status" value="1"/>
</dbReference>
<evidence type="ECO:0000256" key="2">
    <source>
        <dbReference type="SAM" id="MobiDB-lite"/>
    </source>
</evidence>
<sequence>MVPTTAGSSHKIDFVREELIIDVPQDMEPAQWPECCIYRVPKRLRQANNEAYTPKLISIGPFHHGKDELKEMEMLKVRYFKDFWYRTGKCRKDLASVIKDNEVKIRHCYAENFDINSEDFVKMVLLDSAFIIELFLRADAGEYKNDYILSKPWLSNNIKEDLILLENQLPLFILKELFSMSEKNKNISFLELARGYLNHDDKEEHAEKEVKHAEKEEQAKKEVKHAEKEVKHFTDLKRYYYCPSDRKTGKVISDLYNATKLYEAGVIFKMAKNEGLLNINFHQPSHLEKCPCFSCSWLLSCLPCLDWFHCLERTQTFLKVPCLEVEDSTECLFRNLMALEQCHYLLKAYICNYFVLLDYLIDTREDVSSRWKKDPTFDESPLSVPAANPVNTTAPEPRRSHRASSDPLWQQAMKEELDTLLKTGTWDLVDLPTGKSAISCKDSLKSMALTMRRHLPRWLASPLFVHLSQFLLPDIGHFFRWNVKNAFLNGELTEEVYMQLPPGFSQLLGFSHKVCRLRRALHGLKQAPRAWFAKFSSTISQHGFSASSYDSVLFFRRSDHGITILLLYVDDMIITGDDVQGIQDLKHFLGQHFKMKDLGPLSSFLGLEVSLSSDDYYLTQVKYTSDFISRAGITDSKIVDTPVEYNNRLNTHDGEPLPDATLYRQPVGSLVYLTITRPDISYAIHIVSQFMAAPRSLHYAAVLQILRYLKGTLFHGLHFSSQSSLTLQAYSDADWAGDPTDRRSTTGYCFLLGNSLISWRSKKQSVVACSSTEAEYRALADTTTELLWLRWLLQDLGIDCSTTVPIHCDNRSAIQIAHNDVFHERTKHIEIDCHFVRHHLLQGTL</sequence>
<dbReference type="InterPro" id="IPR004158">
    <property type="entry name" value="DUF247_pln"/>
</dbReference>
<dbReference type="AlphaFoldDB" id="A0A2N9FH61"/>
<accession>A0A2N9FH61</accession>
<reference evidence="4" key="1">
    <citation type="submission" date="2018-02" db="EMBL/GenBank/DDBJ databases">
        <authorList>
            <person name="Cohen D.B."/>
            <person name="Kent A.D."/>
        </authorList>
    </citation>
    <scope>NUCLEOTIDE SEQUENCE</scope>
</reference>
<feature type="domain" description="Reverse transcriptase Ty1/copia-type" evidence="3">
    <location>
        <begin position="481"/>
        <end position="644"/>
    </location>
</feature>
<feature type="coiled-coil region" evidence="1">
    <location>
        <begin position="196"/>
        <end position="236"/>
    </location>
</feature>
<evidence type="ECO:0000313" key="4">
    <source>
        <dbReference type="EMBL" id="SPC86435.1"/>
    </source>
</evidence>